<dbReference type="GO" id="GO:0005737">
    <property type="term" value="C:cytoplasm"/>
    <property type="evidence" value="ECO:0007669"/>
    <property type="project" value="TreeGrafter"/>
</dbReference>
<evidence type="ECO:0000256" key="1">
    <source>
        <dbReference type="ARBA" id="ARBA00022763"/>
    </source>
</evidence>
<accession>A0A095X223</accession>
<evidence type="ECO:0000313" key="5">
    <source>
        <dbReference type="Proteomes" id="UP000029640"/>
    </source>
</evidence>
<dbReference type="PANTHER" id="PTHR43003">
    <property type="entry name" value="DNA-3-METHYLADENINE GLYCOSYLASE"/>
    <property type="match status" value="1"/>
</dbReference>
<dbReference type="GO" id="GO:0008725">
    <property type="term" value="F:DNA-3-methyladenine glycosylase activity"/>
    <property type="evidence" value="ECO:0007669"/>
    <property type="project" value="TreeGrafter"/>
</dbReference>
<organism evidence="4 5">
    <name type="scientific">Pseudohaliea rubra DSM 19751</name>
    <dbReference type="NCBI Taxonomy" id="1265313"/>
    <lineage>
        <taxon>Bacteria</taxon>
        <taxon>Pseudomonadati</taxon>
        <taxon>Pseudomonadota</taxon>
        <taxon>Gammaproteobacteria</taxon>
        <taxon>Cellvibrionales</taxon>
        <taxon>Halieaceae</taxon>
        <taxon>Pseudohaliea</taxon>
    </lineage>
</organism>
<dbReference type="SUPFAM" id="SSF48150">
    <property type="entry name" value="DNA-glycosylase"/>
    <property type="match status" value="1"/>
</dbReference>
<evidence type="ECO:0000256" key="3">
    <source>
        <dbReference type="SAM" id="MobiDB-lite"/>
    </source>
</evidence>
<reference evidence="4 5" key="1">
    <citation type="journal article" date="2014" name="Genome Announc.">
        <title>Genome Sequence of Gammaproteobacterial Pseudohaliea rubra Type Strain DSM 19751, Isolated from Coastal Seawater of the Mediterranean Sea.</title>
        <authorList>
            <person name="Spring S."/>
            <person name="Fiebig A."/>
            <person name="Riedel T."/>
            <person name="Goker M."/>
            <person name="Klenk H.P."/>
        </authorList>
    </citation>
    <scope>NUCLEOTIDE SEQUENCE [LARGE SCALE GENOMIC DNA]</scope>
    <source>
        <strain evidence="4 5">DSM 19751</strain>
    </source>
</reference>
<keyword evidence="5" id="KW-1185">Reference proteome</keyword>
<keyword evidence="1" id="KW-0227">DNA damage</keyword>
<dbReference type="HOGENOM" id="CLU_000445_72_5_6"/>
<dbReference type="PANTHER" id="PTHR43003:SF5">
    <property type="entry name" value="DNA-3-METHYLADENINE GLYCOSYLASE"/>
    <property type="match status" value="1"/>
</dbReference>
<dbReference type="Gene3D" id="1.10.340.30">
    <property type="entry name" value="Hypothetical protein, domain 2"/>
    <property type="match status" value="1"/>
</dbReference>
<comment type="caution">
    <text evidence="4">The sequence shown here is derived from an EMBL/GenBank/DDBJ whole genome shotgun (WGS) entry which is preliminary data.</text>
</comment>
<dbReference type="Proteomes" id="UP000029640">
    <property type="component" value="Unassembled WGS sequence"/>
</dbReference>
<dbReference type="EMBL" id="AUVB01000013">
    <property type="protein sequence ID" value="KGE04934.1"/>
    <property type="molecule type" value="Genomic_DNA"/>
</dbReference>
<feature type="region of interest" description="Disordered" evidence="3">
    <location>
        <begin position="90"/>
        <end position="113"/>
    </location>
</feature>
<evidence type="ECO:0000256" key="2">
    <source>
        <dbReference type="ARBA" id="ARBA00023204"/>
    </source>
</evidence>
<dbReference type="eggNOG" id="COG0122">
    <property type="taxonomic scope" value="Bacteria"/>
</dbReference>
<dbReference type="GO" id="GO:0032993">
    <property type="term" value="C:protein-DNA complex"/>
    <property type="evidence" value="ECO:0007669"/>
    <property type="project" value="TreeGrafter"/>
</dbReference>
<keyword evidence="2" id="KW-0234">DNA repair</keyword>
<dbReference type="STRING" id="1265313.HRUBRA_00407"/>
<sequence>METRRAAGFSRQKLGYTRLVAEAIEAGGLPINTLSRKPDDEGCALFTATPGVGHWTADCYLMLALKRLDHWPVGNRALVRALQALKGLQERPGPERLDELGEHYRPYRSVATH</sequence>
<proteinExistence type="predicted"/>
<gene>
    <name evidence="4" type="ORF">HRUBRA_00407</name>
</gene>
<name>A0A095X223_9GAMM</name>
<feature type="compositionally biased region" description="Basic and acidic residues" evidence="3">
    <location>
        <begin position="90"/>
        <end position="105"/>
    </location>
</feature>
<dbReference type="GO" id="GO:0043916">
    <property type="term" value="F:DNA-7-methylguanine glycosylase activity"/>
    <property type="evidence" value="ECO:0007669"/>
    <property type="project" value="TreeGrafter"/>
</dbReference>
<dbReference type="InterPro" id="IPR051912">
    <property type="entry name" value="Alkylbase_DNA_Glycosylase/TA"/>
</dbReference>
<protein>
    <submittedName>
        <fullName evidence="4">HhH-GPD base excision DNA repair family protein</fullName>
    </submittedName>
</protein>
<dbReference type="InterPro" id="IPR011257">
    <property type="entry name" value="DNA_glycosylase"/>
</dbReference>
<dbReference type="AlphaFoldDB" id="A0A095X223"/>
<dbReference type="GO" id="GO:0006307">
    <property type="term" value="P:DNA alkylation repair"/>
    <property type="evidence" value="ECO:0007669"/>
    <property type="project" value="TreeGrafter"/>
</dbReference>
<dbReference type="GO" id="GO:0006285">
    <property type="term" value="P:base-excision repair, AP site formation"/>
    <property type="evidence" value="ECO:0007669"/>
    <property type="project" value="TreeGrafter"/>
</dbReference>
<dbReference type="GO" id="GO:0032131">
    <property type="term" value="F:alkylated DNA binding"/>
    <property type="evidence" value="ECO:0007669"/>
    <property type="project" value="TreeGrafter"/>
</dbReference>
<evidence type="ECO:0000313" key="4">
    <source>
        <dbReference type="EMBL" id="KGE04934.1"/>
    </source>
</evidence>